<dbReference type="RefSeq" id="WP_161352095.1">
    <property type="nucleotide sequence ID" value="NZ_WTUX01000017.1"/>
</dbReference>
<dbReference type="SMART" id="SM00306">
    <property type="entry name" value="HintN"/>
    <property type="match status" value="1"/>
</dbReference>
<evidence type="ECO:0000313" key="3">
    <source>
        <dbReference type="Proteomes" id="UP000467322"/>
    </source>
</evidence>
<dbReference type="Gene3D" id="2.170.16.10">
    <property type="entry name" value="Hedgehog/Intein (Hint) domain"/>
    <property type="match status" value="1"/>
</dbReference>
<protein>
    <recommendedName>
        <fullName evidence="1">Hint domain-containing protein</fullName>
    </recommendedName>
</protein>
<dbReference type="AlphaFoldDB" id="A0A845M656"/>
<gene>
    <name evidence="2" type="ORF">GQE99_13180</name>
</gene>
<evidence type="ECO:0000259" key="1">
    <source>
        <dbReference type="SMART" id="SM00306"/>
    </source>
</evidence>
<dbReference type="InterPro" id="IPR003587">
    <property type="entry name" value="Hint_dom_N"/>
</dbReference>
<name>A0A845M656_9RHOB</name>
<dbReference type="CDD" id="cd00081">
    <property type="entry name" value="Hint"/>
    <property type="match status" value="1"/>
</dbReference>
<organism evidence="2 3">
    <name type="scientific">Maritimibacter harenae</name>
    <dbReference type="NCBI Taxonomy" id="2606218"/>
    <lineage>
        <taxon>Bacteria</taxon>
        <taxon>Pseudomonadati</taxon>
        <taxon>Pseudomonadota</taxon>
        <taxon>Alphaproteobacteria</taxon>
        <taxon>Rhodobacterales</taxon>
        <taxon>Roseobacteraceae</taxon>
        <taxon>Maritimibacter</taxon>
    </lineage>
</organism>
<dbReference type="InterPro" id="IPR028992">
    <property type="entry name" value="Hedgehog/Intein_dom"/>
</dbReference>
<dbReference type="Pfam" id="PF13403">
    <property type="entry name" value="Hint_2"/>
    <property type="match status" value="1"/>
</dbReference>
<keyword evidence="3" id="KW-1185">Reference proteome</keyword>
<dbReference type="Proteomes" id="UP000467322">
    <property type="component" value="Unassembled WGS sequence"/>
</dbReference>
<accession>A0A845M656</accession>
<reference evidence="2 3" key="1">
    <citation type="submission" date="2019-12" db="EMBL/GenBank/DDBJ databases">
        <title>Maritimibacter sp. nov. sp. isolated from sea sand.</title>
        <authorList>
            <person name="Kim J."/>
            <person name="Jeong S.E."/>
            <person name="Jung H.S."/>
            <person name="Jeon C.O."/>
        </authorList>
    </citation>
    <scope>NUCLEOTIDE SEQUENCE [LARGE SCALE GENOMIC DNA]</scope>
    <source>
        <strain evidence="2 3">DP07</strain>
    </source>
</reference>
<dbReference type="InterPro" id="IPR036844">
    <property type="entry name" value="Hint_dom_sf"/>
</dbReference>
<dbReference type="EMBL" id="WTUX01000017">
    <property type="protein sequence ID" value="MZR13968.1"/>
    <property type="molecule type" value="Genomic_DNA"/>
</dbReference>
<evidence type="ECO:0000313" key="2">
    <source>
        <dbReference type="EMBL" id="MZR13968.1"/>
    </source>
</evidence>
<proteinExistence type="predicted"/>
<dbReference type="SUPFAM" id="SSF51294">
    <property type="entry name" value="Hedgehog/intein (Hint) domain"/>
    <property type="match status" value="1"/>
</dbReference>
<feature type="domain" description="Hint" evidence="1">
    <location>
        <begin position="149"/>
        <end position="244"/>
    </location>
</feature>
<comment type="caution">
    <text evidence="2">The sequence shown here is derived from an EMBL/GenBank/DDBJ whole genome shotgun (WGS) entry which is preliminary data.</text>
</comment>
<sequence length="339" mass="36533">MTQDMQADWPVRQLMVHRAENLRVVHGVNEGEPLADAAELLPEDVYELSDDARPRPLALAQVPGGAFAVGARTDAGTPGAKICLDSLVTFMSADGSTVEAVILVELEPGTDLIAAVHVHPFAPMMPKVPYTLVTIDRDGARARLAESATVSFTRGTRITMADGRQVPVEDLAPGDRVLTRDSGPQEVRWTGMQTVRAEGDFAPIRIRAGALHNMGDLVVSPNHRLFIYQRISALGAGQRDLLVRAGLLVNGTSVTRTPGGFVDYVQVLFDHHEIIYAEGIAAESLFADPATRGALPDAIARELDARPLRDAVQGAFELRESDLLARGDAVEVLRRISAN</sequence>